<organism evidence="3 4">
    <name type="scientific">Pseudodesulfovibrio methanolicus</name>
    <dbReference type="NCBI Taxonomy" id="3126690"/>
    <lineage>
        <taxon>Bacteria</taxon>
        <taxon>Pseudomonadati</taxon>
        <taxon>Thermodesulfobacteriota</taxon>
        <taxon>Desulfovibrionia</taxon>
        <taxon>Desulfovibrionales</taxon>
        <taxon>Desulfovibrionaceae</taxon>
    </lineage>
</organism>
<dbReference type="InterPro" id="IPR007890">
    <property type="entry name" value="CHASE2"/>
</dbReference>
<keyword evidence="3" id="KW-0456">Lyase</keyword>
<feature type="transmembrane region" description="Helical" evidence="1">
    <location>
        <begin position="389"/>
        <end position="409"/>
    </location>
</feature>
<name>A0ABZ2ITZ9_9BACT</name>
<protein>
    <submittedName>
        <fullName evidence="3">Adenylate/guanylate cyclase domain-containing protein</fullName>
        <ecNumber evidence="3">4.6.1.-</ecNumber>
    </submittedName>
</protein>
<reference evidence="3 4" key="1">
    <citation type="submission" date="2024-03" db="EMBL/GenBank/DDBJ databases">
        <title>Phenotype and Genome Characterization of a Sulfate-Reducing Bacterium Pseudodesulfovibrio sp. strain 5S69, isolated from Petroleum Reservoir in Tatarstan (Russia).</title>
        <authorList>
            <person name="Bidzhieva S.K."/>
            <person name="Kadnikov V."/>
            <person name="Tourova T.P."/>
            <person name="Samigullina S.R."/>
            <person name="Sokolova D.S."/>
            <person name="Poltaraus A.B."/>
            <person name="Avtukh A.N."/>
            <person name="Tereshina V.M."/>
            <person name="Mardanov A.V."/>
            <person name="Nazina T.N."/>
        </authorList>
    </citation>
    <scope>NUCLEOTIDE SEQUENCE [LARGE SCALE GENOMIC DNA]</scope>
    <source>
        <strain evidence="3 4">5S69</strain>
    </source>
</reference>
<dbReference type="PROSITE" id="PS50125">
    <property type="entry name" value="GUANYLATE_CYCLASE_2"/>
    <property type="match status" value="1"/>
</dbReference>
<dbReference type="SMART" id="SM01080">
    <property type="entry name" value="CHASE2"/>
    <property type="match status" value="1"/>
</dbReference>
<dbReference type="InterPro" id="IPR001054">
    <property type="entry name" value="A/G_cyclase"/>
</dbReference>
<dbReference type="SMART" id="SM00044">
    <property type="entry name" value="CYCc"/>
    <property type="match status" value="1"/>
</dbReference>
<feature type="transmembrane region" description="Helical" evidence="1">
    <location>
        <begin position="339"/>
        <end position="356"/>
    </location>
</feature>
<dbReference type="Pfam" id="PF05226">
    <property type="entry name" value="CHASE2"/>
    <property type="match status" value="1"/>
</dbReference>
<evidence type="ECO:0000256" key="1">
    <source>
        <dbReference type="SAM" id="Phobius"/>
    </source>
</evidence>
<evidence type="ECO:0000259" key="2">
    <source>
        <dbReference type="PROSITE" id="PS50125"/>
    </source>
</evidence>
<dbReference type="CDD" id="cd07302">
    <property type="entry name" value="CHD"/>
    <property type="match status" value="1"/>
</dbReference>
<dbReference type="EMBL" id="CP146609">
    <property type="protein sequence ID" value="WWX22088.1"/>
    <property type="molecule type" value="Genomic_DNA"/>
</dbReference>
<dbReference type="Gene3D" id="3.30.70.1230">
    <property type="entry name" value="Nucleotide cyclase"/>
    <property type="match status" value="1"/>
</dbReference>
<feature type="transmembrane region" description="Helical" evidence="1">
    <location>
        <begin position="363"/>
        <end position="383"/>
    </location>
</feature>
<dbReference type="Pfam" id="PF00211">
    <property type="entry name" value="Guanylate_cyc"/>
    <property type="match status" value="1"/>
</dbReference>
<dbReference type="SUPFAM" id="SSF55073">
    <property type="entry name" value="Nucleotide cyclase"/>
    <property type="match status" value="1"/>
</dbReference>
<keyword evidence="1" id="KW-1133">Transmembrane helix</keyword>
<gene>
    <name evidence="3" type="ORF">V8V93_16790</name>
</gene>
<keyword evidence="1" id="KW-0472">Membrane</keyword>
<dbReference type="EC" id="4.6.1.-" evidence="3"/>
<dbReference type="PANTHER" id="PTHR43081">
    <property type="entry name" value="ADENYLATE CYCLASE, TERMINAL-DIFFERENTIATION SPECIFIC-RELATED"/>
    <property type="match status" value="1"/>
</dbReference>
<accession>A0ABZ2ITZ9</accession>
<feature type="domain" description="Guanylate cyclase" evidence="2">
    <location>
        <begin position="451"/>
        <end position="583"/>
    </location>
</feature>
<proteinExistence type="predicted"/>
<dbReference type="InterPro" id="IPR050697">
    <property type="entry name" value="Adenylyl/Guanylyl_Cyclase_3/4"/>
</dbReference>
<sequence length="701" mass="74828">MSRRLKEALAGLAVGLLGAFLALGAQRLGWLDVPENLTYDLRVRALAEPGAATDRIRLILLDQKSLDWARESFGLAWPWPRQAYAPMVDFCKRAGAASLSFDVVFTEPSVYGVDDDRALAENLRAMGRAVLAADFARSDATSETWPAYVPEPVFAISGDGPLRGARAAAFPIPDLADGATGVGNVNVSPDADNVYRRFPLLLKFHGRYVPSLPLAAYMAESPEPVVLAPSMLTVGTTRVPLTPGGDAILNYRGRGAFTAFGAAAIMESGMRLAEGGRPVVDPAALKGKHVLFGFSATGLLDLRSTPMGGVSPGVLVNATALDNLLSGDFLRPVPPWSDAAATLLLAVLGGLGVTLLSSLWAALAVSAGTLAAPVALSSILYIQGIRSGMAAPLAGCLVALFLAGTWKYATEGRRKRFIKSAFKQYLSPKVIDQLLQHPERLALGGERRELTIFFSDLQGFTAISEGLSPEALTGMLNDYLSAMTDIIHYYEGTVDKYEGDAIIAFWNAPVDQPGHALLAVRAALACQAKLADMRPALRERIGADMFMRIGLNTGPAVVGNLGSRERFDYTMLGDAVNLAARLESLNKQFGTCTMVSQATLDRLGGEIPARKLSRLRVVGKKKAVTVYEPMSAEEHRARRDDLSVFARGLALFQSGNFTAAATLFESIAHRDPAAGKYAAKCSELAAAPPSQWDGVWTMTSK</sequence>
<dbReference type="PANTHER" id="PTHR43081:SF1">
    <property type="entry name" value="ADENYLATE CYCLASE, TERMINAL-DIFFERENTIATION SPECIFIC"/>
    <property type="match status" value="1"/>
</dbReference>
<dbReference type="GO" id="GO:0016829">
    <property type="term" value="F:lyase activity"/>
    <property type="evidence" value="ECO:0007669"/>
    <property type="project" value="UniProtKB-KW"/>
</dbReference>
<dbReference type="RefSeq" id="WP_338667771.1">
    <property type="nucleotide sequence ID" value="NZ_CP146609.1"/>
</dbReference>
<keyword evidence="4" id="KW-1185">Reference proteome</keyword>
<dbReference type="InterPro" id="IPR029787">
    <property type="entry name" value="Nucleotide_cyclase"/>
</dbReference>
<dbReference type="Proteomes" id="UP001385389">
    <property type="component" value="Chromosome"/>
</dbReference>
<evidence type="ECO:0000313" key="4">
    <source>
        <dbReference type="Proteomes" id="UP001385389"/>
    </source>
</evidence>
<keyword evidence="1" id="KW-0812">Transmembrane</keyword>
<evidence type="ECO:0000313" key="3">
    <source>
        <dbReference type="EMBL" id="WWX22088.1"/>
    </source>
</evidence>